<comment type="similarity">
    <text evidence="2 6">Belongs to the glycosyl hydrolase 42 family.</text>
</comment>
<name>A0ABS7SGP7_9MICO</name>
<dbReference type="RefSeq" id="WP_223411567.1">
    <property type="nucleotide sequence ID" value="NZ_JAGSHT010000030.1"/>
</dbReference>
<evidence type="ECO:0000313" key="10">
    <source>
        <dbReference type="EMBL" id="MBZ2199534.1"/>
    </source>
</evidence>
<evidence type="ECO:0000259" key="8">
    <source>
        <dbReference type="Pfam" id="PF08532"/>
    </source>
</evidence>
<protein>
    <recommendedName>
        <fullName evidence="3 6">Beta-galactosidase</fullName>
        <shortName evidence="6">Beta-gal</shortName>
        <ecNumber evidence="3 6">3.2.1.23</ecNumber>
    </recommendedName>
</protein>
<dbReference type="InterPro" id="IPR013739">
    <property type="entry name" value="Beta_galactosidase_C"/>
</dbReference>
<evidence type="ECO:0000259" key="9">
    <source>
        <dbReference type="Pfam" id="PF08533"/>
    </source>
</evidence>
<feature type="domain" description="Beta-galactosidase trimerisation" evidence="8">
    <location>
        <begin position="388"/>
        <end position="589"/>
    </location>
</feature>
<gene>
    <name evidence="10" type="ORF">KCQ71_25555</name>
</gene>
<evidence type="ECO:0000256" key="5">
    <source>
        <dbReference type="ARBA" id="ARBA00023295"/>
    </source>
</evidence>
<comment type="catalytic activity">
    <reaction evidence="1 6">
        <text>Hydrolysis of terminal non-reducing beta-D-galactose residues in beta-D-galactosides.</text>
        <dbReference type="EC" id="3.2.1.23"/>
    </reaction>
</comment>
<dbReference type="Gene3D" id="3.40.50.880">
    <property type="match status" value="1"/>
</dbReference>
<dbReference type="PIRSF" id="PIRSF001084">
    <property type="entry name" value="B-galactosidase"/>
    <property type="match status" value="1"/>
</dbReference>
<evidence type="ECO:0000259" key="7">
    <source>
        <dbReference type="Pfam" id="PF02449"/>
    </source>
</evidence>
<dbReference type="InterPro" id="IPR017853">
    <property type="entry name" value="GH"/>
</dbReference>
<feature type="domain" description="Beta-galactosidase C-terminal" evidence="9">
    <location>
        <begin position="598"/>
        <end position="654"/>
    </location>
</feature>
<comment type="caution">
    <text evidence="10">The sequence shown here is derived from an EMBL/GenBank/DDBJ whole genome shotgun (WGS) entry which is preliminary data.</text>
</comment>
<reference evidence="10 11" key="1">
    <citation type="submission" date="2021-04" db="EMBL/GenBank/DDBJ databases">
        <title>Ruania sp. nov., isolated from sandy soil of mangrove forest.</title>
        <authorList>
            <person name="Ge X."/>
            <person name="Huang R."/>
            <person name="Liu W."/>
        </authorList>
    </citation>
    <scope>NUCLEOTIDE SEQUENCE [LARGE SCALE GENOMIC DNA]</scope>
    <source>
        <strain evidence="10 11">N2-46</strain>
    </source>
</reference>
<evidence type="ECO:0000256" key="6">
    <source>
        <dbReference type="PIRNR" id="PIRNR001084"/>
    </source>
</evidence>
<feature type="domain" description="Glycoside hydrolase family 42 N-terminal" evidence="7">
    <location>
        <begin position="6"/>
        <end position="377"/>
    </location>
</feature>
<dbReference type="InterPro" id="IPR013738">
    <property type="entry name" value="Beta_galactosidase_Trimer"/>
</dbReference>
<keyword evidence="4 6" id="KW-0378">Hydrolase</keyword>
<dbReference type="CDD" id="cd03143">
    <property type="entry name" value="A4_beta-galactosidase_middle_domain"/>
    <property type="match status" value="1"/>
</dbReference>
<dbReference type="InterPro" id="IPR013529">
    <property type="entry name" value="Glyco_hydro_42_N"/>
</dbReference>
<dbReference type="Gene3D" id="2.60.40.1180">
    <property type="entry name" value="Golgi alpha-mannosidase II"/>
    <property type="match status" value="1"/>
</dbReference>
<dbReference type="PANTHER" id="PTHR36447:SF1">
    <property type="entry name" value="BETA-GALACTOSIDASE GANA"/>
    <property type="match status" value="1"/>
</dbReference>
<dbReference type="Pfam" id="PF08532">
    <property type="entry name" value="Glyco_hydro_42M"/>
    <property type="match status" value="1"/>
</dbReference>
<dbReference type="PANTHER" id="PTHR36447">
    <property type="entry name" value="BETA-GALACTOSIDASE GANA"/>
    <property type="match status" value="1"/>
</dbReference>
<accession>A0ABS7SGP7</accession>
<dbReference type="Pfam" id="PF08533">
    <property type="entry name" value="Glyco_hydro_42C"/>
    <property type="match status" value="1"/>
</dbReference>
<dbReference type="Gene3D" id="3.20.20.80">
    <property type="entry name" value="Glycosidases"/>
    <property type="match status" value="1"/>
</dbReference>
<dbReference type="SUPFAM" id="SSF52317">
    <property type="entry name" value="Class I glutamine amidotransferase-like"/>
    <property type="match status" value="1"/>
</dbReference>
<dbReference type="EC" id="3.2.1.23" evidence="3 6"/>
<dbReference type="InterPro" id="IPR013780">
    <property type="entry name" value="Glyco_hydro_b"/>
</dbReference>
<evidence type="ECO:0000256" key="2">
    <source>
        <dbReference type="ARBA" id="ARBA00005940"/>
    </source>
</evidence>
<dbReference type="InterPro" id="IPR029062">
    <property type="entry name" value="Class_I_gatase-like"/>
</dbReference>
<dbReference type="Proteomes" id="UP000826651">
    <property type="component" value="Unassembled WGS sequence"/>
</dbReference>
<dbReference type="EMBL" id="JAGSHT010000030">
    <property type="protein sequence ID" value="MBZ2199534.1"/>
    <property type="molecule type" value="Genomic_DNA"/>
</dbReference>
<keyword evidence="11" id="KW-1185">Reference proteome</keyword>
<keyword evidence="5 6" id="KW-0326">Glycosidase</keyword>
<organism evidence="10 11">
    <name type="scientific">Occultella gossypii</name>
    <dbReference type="NCBI Taxonomy" id="2800820"/>
    <lineage>
        <taxon>Bacteria</taxon>
        <taxon>Bacillati</taxon>
        <taxon>Actinomycetota</taxon>
        <taxon>Actinomycetes</taxon>
        <taxon>Micrococcales</taxon>
        <taxon>Ruaniaceae</taxon>
        <taxon>Occultella</taxon>
    </lineage>
</organism>
<proteinExistence type="inferred from homology"/>
<evidence type="ECO:0000256" key="3">
    <source>
        <dbReference type="ARBA" id="ARBA00012756"/>
    </source>
</evidence>
<evidence type="ECO:0000313" key="11">
    <source>
        <dbReference type="Proteomes" id="UP000826651"/>
    </source>
</evidence>
<dbReference type="SUPFAM" id="SSF51445">
    <property type="entry name" value="(Trans)glycosidases"/>
    <property type="match status" value="1"/>
</dbReference>
<evidence type="ECO:0000256" key="4">
    <source>
        <dbReference type="ARBA" id="ARBA00022801"/>
    </source>
</evidence>
<sequence length="655" mass="71664">MGFGGDYNPEQWPMATRLEDIQLMREAGVNIVSLAIFSWATIEPREGKYDWAWLDNMMDRLSAAGIRVALATATASPPPWLTVAHPEILPVLADGTVLGQGGRQSYAISSKVYRDYAVKMASAVAERYAGHPALALWHVDNEIGCHVPHDYSEAAEKSFRAWLIKRYKSINSLNDAWGTAFWSQKYNSFKDIQPPRSAPTYANPTQQLDFARYSSDTLLSYYTLLRDAVRKITPGVPITTNFMVGPGTKWMDYYRWGDEVDVVATDHYTVSADAEREVELALAADMTRGTAKGKPWILMEHSSGAVNWQPRNRAKGPGEMLRNSLAHVARGADSVMFFQWRQSKAGAEKFHSSLVPHAGRDSQIWSDSVRLGETLRAIAPVRGARVQARAAIVFDYVNWWAVELDSHPSEDVTAFDRLRALYRELWRRGVTVDVVNPTADLSGYDLVLVPTLYLVTDEGAANIAAAAERGASVLITYFSGIVNENDHIRLGGYPGAFRDLLGVKTDEFFPLLAGERVALDDGTTADVWTERVRVGSAEVLRSFVDGPLPGGPAVTRNVVGEGAAWYAATRQDEAGVAWLVGELLAESGVVAAASAEPGVEVVRRVGEDGASYLFVLNHTDSEVRVPANGTDLVTGAAHSGDVTVPGWGYAVVREA</sequence>
<evidence type="ECO:0000256" key="1">
    <source>
        <dbReference type="ARBA" id="ARBA00001412"/>
    </source>
</evidence>
<dbReference type="Pfam" id="PF02449">
    <property type="entry name" value="Glyco_hydro_42"/>
    <property type="match status" value="1"/>
</dbReference>
<dbReference type="InterPro" id="IPR003476">
    <property type="entry name" value="Glyco_hydro_42"/>
</dbReference>